<feature type="compositionally biased region" description="Acidic residues" evidence="7">
    <location>
        <begin position="136"/>
        <end position="149"/>
    </location>
</feature>
<dbReference type="GO" id="GO:0010024">
    <property type="term" value="P:phytochromobilin biosynthetic process"/>
    <property type="evidence" value="ECO:0007669"/>
    <property type="project" value="TreeGrafter"/>
</dbReference>
<dbReference type="SUPFAM" id="SSF48613">
    <property type="entry name" value="Heme oxygenase-like"/>
    <property type="match status" value="1"/>
</dbReference>
<dbReference type="GO" id="GO:0006788">
    <property type="term" value="P:heme oxidation"/>
    <property type="evidence" value="ECO:0007669"/>
    <property type="project" value="InterPro"/>
</dbReference>
<dbReference type="GO" id="GO:0009507">
    <property type="term" value="C:chloroplast"/>
    <property type="evidence" value="ECO:0007669"/>
    <property type="project" value="UniProtKB-SubCell"/>
</dbReference>
<name>A0AAU9PVG3_9ASTR</name>
<keyword evidence="3" id="KW-0150">Chloroplast</keyword>
<evidence type="ECO:0000256" key="7">
    <source>
        <dbReference type="SAM" id="MobiDB-lite"/>
    </source>
</evidence>
<evidence type="ECO:0000256" key="3">
    <source>
        <dbReference type="ARBA" id="ARBA00022528"/>
    </source>
</evidence>
<evidence type="ECO:0000256" key="2">
    <source>
        <dbReference type="ARBA" id="ARBA00006134"/>
    </source>
</evidence>
<dbReference type="InterPro" id="IPR016053">
    <property type="entry name" value="Haem_Oase-like"/>
</dbReference>
<evidence type="ECO:0000256" key="6">
    <source>
        <dbReference type="ARBA" id="ARBA00022946"/>
    </source>
</evidence>
<reference evidence="8 9" key="1">
    <citation type="submission" date="2022-01" db="EMBL/GenBank/DDBJ databases">
        <authorList>
            <person name="Xiong W."/>
            <person name="Schranz E."/>
        </authorList>
    </citation>
    <scope>NUCLEOTIDE SEQUENCE [LARGE SCALE GENOMIC DNA]</scope>
</reference>
<dbReference type="InterPro" id="IPR002051">
    <property type="entry name" value="Haem_Oase"/>
</dbReference>
<dbReference type="EMBL" id="CAKMRJ010005745">
    <property type="protein sequence ID" value="CAH1454361.1"/>
    <property type="molecule type" value="Genomic_DNA"/>
</dbReference>
<dbReference type="GO" id="GO:0004392">
    <property type="term" value="F:heme oxygenase (decyclizing) activity"/>
    <property type="evidence" value="ECO:0007669"/>
    <property type="project" value="InterPro"/>
</dbReference>
<feature type="region of interest" description="Disordered" evidence="7">
    <location>
        <begin position="68"/>
        <end position="174"/>
    </location>
</feature>
<evidence type="ECO:0000256" key="1">
    <source>
        <dbReference type="ARBA" id="ARBA00004229"/>
    </source>
</evidence>
<feature type="compositionally biased region" description="Acidic residues" evidence="7">
    <location>
        <begin position="157"/>
        <end position="171"/>
    </location>
</feature>
<evidence type="ECO:0000256" key="4">
    <source>
        <dbReference type="ARBA" id="ARBA00022531"/>
    </source>
</evidence>
<comment type="caution">
    <text evidence="8">The sequence shown here is derived from an EMBL/GenBank/DDBJ whole genome shotgun (WGS) entry which is preliminary data.</text>
</comment>
<evidence type="ECO:0000313" key="8">
    <source>
        <dbReference type="EMBL" id="CAH1454361.1"/>
    </source>
</evidence>
<dbReference type="PANTHER" id="PTHR35703">
    <property type="entry name" value="HEME OXYGENASE 1, CHLOROPLASTIC-RELATED"/>
    <property type="match status" value="1"/>
</dbReference>
<keyword evidence="9" id="KW-1185">Reference proteome</keyword>
<dbReference type="Pfam" id="PF01126">
    <property type="entry name" value="Heme_oxygenase"/>
    <property type="match status" value="1"/>
</dbReference>
<dbReference type="CDD" id="cd19165">
    <property type="entry name" value="HemeO"/>
    <property type="match status" value="1"/>
</dbReference>
<comment type="similarity">
    <text evidence="2">Belongs to the heme oxygenase family.</text>
</comment>
<protein>
    <submittedName>
        <fullName evidence="8">Uncharacterized protein</fullName>
    </submittedName>
</protein>
<dbReference type="InterPro" id="IPR016951">
    <property type="entry name" value="Haem_Oase_decyc_pln"/>
</dbReference>
<proteinExistence type="inferred from homology"/>
<accession>A0AAU9PVG3</accession>
<keyword evidence="4" id="KW-0602">Photosynthesis</keyword>
<sequence length="351" mass="40156">MKTNMAAAMVNVPTFRPSSLPRPSCYSIHYHFRHTTVSITQISTTNSNPRSNKSIRFPAISCCFNSTTEDSTVSSSLSSPDNASAPLNERKPVRKYQRMFRRKQPGEEGGITEEMRFVAMRLRKKKPDHERRKLDDNDDNSETEDDDSGNSDREIDGSDEDDGGTDNEDSGTWEPDLRGLMSFLVENRHVFSTIERLVEESQDVSFAYFRKTGLERSESFTKDIEWLSQQNIQIPDPQSPSAKYVKYLEELAVKNPPFFFCHLYNIYFSHIAGGQVILKKTSEKILEGRELECCQWPGDPEELLKDTREKLNALGQHWPRDVKAKCLKEASKSFMHMGAIVRLMISPKVKP</sequence>
<feature type="compositionally biased region" description="Basic residues" evidence="7">
    <location>
        <begin position="92"/>
        <end position="103"/>
    </location>
</feature>
<dbReference type="PANTHER" id="PTHR35703:SF1">
    <property type="entry name" value="INACTIVE HEME OXYGENASE 2, CHLOROPLASTIC-RELATED"/>
    <property type="match status" value="1"/>
</dbReference>
<gene>
    <name evidence="8" type="ORF">LVIROSA_LOCUS39545</name>
</gene>
<feature type="compositionally biased region" description="Low complexity" evidence="7">
    <location>
        <begin position="68"/>
        <end position="87"/>
    </location>
</feature>
<organism evidence="8 9">
    <name type="scientific">Lactuca virosa</name>
    <dbReference type="NCBI Taxonomy" id="75947"/>
    <lineage>
        <taxon>Eukaryota</taxon>
        <taxon>Viridiplantae</taxon>
        <taxon>Streptophyta</taxon>
        <taxon>Embryophyta</taxon>
        <taxon>Tracheophyta</taxon>
        <taxon>Spermatophyta</taxon>
        <taxon>Magnoliopsida</taxon>
        <taxon>eudicotyledons</taxon>
        <taxon>Gunneridae</taxon>
        <taxon>Pentapetalae</taxon>
        <taxon>asterids</taxon>
        <taxon>campanulids</taxon>
        <taxon>Asterales</taxon>
        <taxon>Asteraceae</taxon>
        <taxon>Cichorioideae</taxon>
        <taxon>Cichorieae</taxon>
        <taxon>Lactucinae</taxon>
        <taxon>Lactuca</taxon>
    </lineage>
</organism>
<dbReference type="InterPro" id="IPR016084">
    <property type="entry name" value="Haem_Oase-like_multi-hlx"/>
</dbReference>
<evidence type="ECO:0000256" key="5">
    <source>
        <dbReference type="ARBA" id="ARBA00022640"/>
    </source>
</evidence>
<keyword evidence="6" id="KW-0809">Transit peptide</keyword>
<dbReference type="AlphaFoldDB" id="A0AAU9PVG3"/>
<keyword evidence="5" id="KW-0934">Plastid</keyword>
<dbReference type="Proteomes" id="UP001157418">
    <property type="component" value="Unassembled WGS sequence"/>
</dbReference>
<evidence type="ECO:0000313" key="9">
    <source>
        <dbReference type="Proteomes" id="UP001157418"/>
    </source>
</evidence>
<dbReference type="GO" id="GO:0015979">
    <property type="term" value="P:photosynthesis"/>
    <property type="evidence" value="ECO:0007669"/>
    <property type="project" value="UniProtKB-KW"/>
</dbReference>
<comment type="subcellular location">
    <subcellularLocation>
        <location evidence="1">Plastid</location>
        <location evidence="1">Chloroplast</location>
    </subcellularLocation>
</comment>
<dbReference type="Gene3D" id="1.20.910.10">
    <property type="entry name" value="Heme oxygenase-like"/>
    <property type="match status" value="1"/>
</dbReference>